<dbReference type="InterPro" id="IPR056003">
    <property type="entry name" value="CT398_CC_hairpin"/>
</dbReference>
<organism evidence="4 5">
    <name type="scientific">Desulfatitalea alkaliphila</name>
    <dbReference type="NCBI Taxonomy" id="2929485"/>
    <lineage>
        <taxon>Bacteria</taxon>
        <taxon>Pseudomonadati</taxon>
        <taxon>Thermodesulfobacteriota</taxon>
        <taxon>Desulfobacteria</taxon>
        <taxon>Desulfobacterales</taxon>
        <taxon>Desulfosarcinaceae</taxon>
        <taxon>Desulfatitalea</taxon>
    </lineage>
</organism>
<feature type="domain" description="C4-type zinc ribbon" evidence="2">
    <location>
        <begin position="202"/>
        <end position="234"/>
    </location>
</feature>
<evidence type="ECO:0000313" key="4">
    <source>
        <dbReference type="EMBL" id="MCJ8500599.1"/>
    </source>
</evidence>
<feature type="domain" description="CT398-like coiled coil hairpin" evidence="3">
    <location>
        <begin position="33"/>
        <end position="190"/>
    </location>
</feature>
<keyword evidence="5" id="KW-1185">Reference proteome</keyword>
<dbReference type="InterPro" id="IPR003743">
    <property type="entry name" value="Zf-RING_7"/>
</dbReference>
<evidence type="ECO:0000256" key="1">
    <source>
        <dbReference type="SAM" id="Coils"/>
    </source>
</evidence>
<name>A0AA41R1B0_9BACT</name>
<protein>
    <submittedName>
        <fullName evidence="4">C4-type zinc ribbon domain-containing protein</fullName>
    </submittedName>
</protein>
<accession>A0AA41R1B0</accession>
<dbReference type="InterPro" id="IPR052376">
    <property type="entry name" value="Oxidative_Scav/Glycosyltrans"/>
</dbReference>
<proteinExistence type="predicted"/>
<reference evidence="4" key="1">
    <citation type="submission" date="2022-04" db="EMBL/GenBank/DDBJ databases">
        <title>Desulfatitalea alkaliphila sp. nov., a novel anaerobic sulfate-reducing bacterium isolated from terrestrial mud volcano, Taman Peninsula, Russia.</title>
        <authorList>
            <person name="Khomyakova M.A."/>
            <person name="Merkel A.Y."/>
            <person name="Slobodkin A.I."/>
        </authorList>
    </citation>
    <scope>NUCLEOTIDE SEQUENCE</scope>
    <source>
        <strain evidence="4">M08but</strain>
    </source>
</reference>
<sequence length="244" mass="28387">MTNTIRECLETLASLQLVDSSEQLINQHLAGVEQRIAALETELEDFKRKVAEGEQRLEELRKTYRSNEEEIRSIEDRVTRNDEKLRSVKTNKEYQSMLREIDDLKMRKAAIEDQMIAMLEQLEGTEKEVTCHKADLADMQQEIQARQAEIEGEAKTQRAEKERLAGKRESIWLRLDAKMQTVYTRAKQQGRGVAVAAVDNEVCQVCRMNLPPQRFIELMRMDAMQMCPHCQRIIYPKAMIDEDV</sequence>
<dbReference type="PANTHER" id="PTHR39082">
    <property type="entry name" value="PHOSPHOLIPASE C-BETA-2-RELATED"/>
    <property type="match status" value="1"/>
</dbReference>
<dbReference type="RefSeq" id="WP_246905443.1">
    <property type="nucleotide sequence ID" value="NZ_JALJRB010000007.1"/>
</dbReference>
<dbReference type="Gene3D" id="1.10.287.1490">
    <property type="match status" value="1"/>
</dbReference>
<dbReference type="SUPFAM" id="SSF57997">
    <property type="entry name" value="Tropomyosin"/>
    <property type="match status" value="1"/>
</dbReference>
<dbReference type="EMBL" id="JALJRB010000007">
    <property type="protein sequence ID" value="MCJ8500599.1"/>
    <property type="molecule type" value="Genomic_DNA"/>
</dbReference>
<dbReference type="Pfam" id="PF24481">
    <property type="entry name" value="CT398_CC"/>
    <property type="match status" value="1"/>
</dbReference>
<dbReference type="PANTHER" id="PTHR39082:SF1">
    <property type="entry name" value="SCAVENGER RECEPTOR CLASS A MEMBER 3"/>
    <property type="match status" value="1"/>
</dbReference>
<dbReference type="Pfam" id="PF02591">
    <property type="entry name" value="Zn_ribbon_9"/>
    <property type="match status" value="1"/>
</dbReference>
<evidence type="ECO:0000259" key="2">
    <source>
        <dbReference type="Pfam" id="PF02591"/>
    </source>
</evidence>
<comment type="caution">
    <text evidence="4">The sequence shown here is derived from an EMBL/GenBank/DDBJ whole genome shotgun (WGS) entry which is preliminary data.</text>
</comment>
<dbReference type="AlphaFoldDB" id="A0AA41R1B0"/>
<keyword evidence="1" id="KW-0175">Coiled coil</keyword>
<evidence type="ECO:0000313" key="5">
    <source>
        <dbReference type="Proteomes" id="UP001165427"/>
    </source>
</evidence>
<evidence type="ECO:0000259" key="3">
    <source>
        <dbReference type="Pfam" id="PF24481"/>
    </source>
</evidence>
<gene>
    <name evidence="4" type="ORF">MRX98_08450</name>
</gene>
<feature type="coiled-coil region" evidence="1">
    <location>
        <begin position="29"/>
        <end position="156"/>
    </location>
</feature>
<dbReference type="Proteomes" id="UP001165427">
    <property type="component" value="Unassembled WGS sequence"/>
</dbReference>